<comment type="caution">
    <text evidence="2">The sequence shown here is derived from an EMBL/GenBank/DDBJ whole genome shotgun (WGS) entry which is preliminary data.</text>
</comment>
<organism evidence="2 3">
    <name type="scientific">Apiospora rasikravindrae</name>
    <dbReference type="NCBI Taxonomy" id="990691"/>
    <lineage>
        <taxon>Eukaryota</taxon>
        <taxon>Fungi</taxon>
        <taxon>Dikarya</taxon>
        <taxon>Ascomycota</taxon>
        <taxon>Pezizomycotina</taxon>
        <taxon>Sordariomycetes</taxon>
        <taxon>Xylariomycetidae</taxon>
        <taxon>Amphisphaeriales</taxon>
        <taxon>Apiosporaceae</taxon>
        <taxon>Apiospora</taxon>
    </lineage>
</organism>
<evidence type="ECO:0000313" key="2">
    <source>
        <dbReference type="EMBL" id="KAK8035079.1"/>
    </source>
</evidence>
<feature type="compositionally biased region" description="Low complexity" evidence="1">
    <location>
        <begin position="512"/>
        <end position="526"/>
    </location>
</feature>
<feature type="region of interest" description="Disordered" evidence="1">
    <location>
        <begin position="511"/>
        <end position="568"/>
    </location>
</feature>
<proteinExistence type="predicted"/>
<feature type="region of interest" description="Disordered" evidence="1">
    <location>
        <begin position="1"/>
        <end position="67"/>
    </location>
</feature>
<dbReference type="EMBL" id="JAQQWK010000009">
    <property type="protein sequence ID" value="KAK8035079.1"/>
    <property type="molecule type" value="Genomic_DNA"/>
</dbReference>
<dbReference type="Proteomes" id="UP001444661">
    <property type="component" value="Unassembled WGS sequence"/>
</dbReference>
<reference evidence="2 3" key="1">
    <citation type="submission" date="2023-01" db="EMBL/GenBank/DDBJ databases">
        <title>Analysis of 21 Apiospora genomes using comparative genomics revels a genus with tremendous synthesis potential of carbohydrate active enzymes and secondary metabolites.</title>
        <authorList>
            <person name="Sorensen T."/>
        </authorList>
    </citation>
    <scope>NUCLEOTIDE SEQUENCE [LARGE SCALE GENOMIC DNA]</scope>
    <source>
        <strain evidence="2 3">CBS 33761</strain>
    </source>
</reference>
<feature type="compositionally biased region" description="Basic and acidic residues" evidence="1">
    <location>
        <begin position="29"/>
        <end position="39"/>
    </location>
</feature>
<evidence type="ECO:0000313" key="3">
    <source>
        <dbReference type="Proteomes" id="UP001444661"/>
    </source>
</evidence>
<feature type="region of interest" description="Disordered" evidence="1">
    <location>
        <begin position="396"/>
        <end position="487"/>
    </location>
</feature>
<feature type="compositionally biased region" description="Polar residues" evidence="1">
    <location>
        <begin position="425"/>
        <end position="439"/>
    </location>
</feature>
<feature type="compositionally biased region" description="Basic and acidic residues" evidence="1">
    <location>
        <begin position="368"/>
        <end position="378"/>
    </location>
</feature>
<feature type="compositionally biased region" description="Low complexity" evidence="1">
    <location>
        <begin position="326"/>
        <end position="339"/>
    </location>
</feature>
<feature type="compositionally biased region" description="Basic and acidic residues" evidence="1">
    <location>
        <begin position="558"/>
        <end position="568"/>
    </location>
</feature>
<keyword evidence="3" id="KW-1185">Reference proteome</keyword>
<protein>
    <submittedName>
        <fullName evidence="2">Uncharacterized protein</fullName>
    </submittedName>
</protein>
<name>A0ABR1SLB3_9PEZI</name>
<evidence type="ECO:0000256" key="1">
    <source>
        <dbReference type="SAM" id="MobiDB-lite"/>
    </source>
</evidence>
<gene>
    <name evidence="2" type="ORF">PG993_010074</name>
</gene>
<accession>A0ABR1SLB3</accession>
<feature type="region of interest" description="Disordered" evidence="1">
    <location>
        <begin position="326"/>
        <end position="379"/>
    </location>
</feature>
<sequence>MADLSTWLRFGPRSKTPVTPRSPVLPDRFSSHDTEEQRRPGPTHMSSYPSLATHASLSPEPQDPASTDLVVNNHDKVWYNPSLEQMVEALQVSIMTNGNLAQLPVHLNSHVLRLIEGFSNCQEELRAKNAALEAVKRMREDAFEDFTVLAEEFHNREGQYKSEIRRLELLLAQKNGLDTVTLARTNSTLDRSQPDARNFVTRLQKRRNEAAARDAEARAAASQPVVSFLHGHSLSTDIEVLRVLDQGKQLEGIGNGDGKPTLRSLSETLNTESDVGISEKFRRLDAVRAGAPRRKPRLRTGYTALEPEDTDSRYLRTILIEQSRLGTGSLTSSSGPTRGIPEATEGQGTPSEKISARIDGNDSDDYSPSERTEFKNDSIRMSMALRNGDDTFITGAVAESTPRPSGDGSTEKRGAAATARIYEQVPQSQATPEQVSKPSPSAARRKTSPCSRQEGSAPRQPRPHLEGRPLTWSRDPGALVNTTPTRTTEDVFAGIRSHDSTGRINTVIRANSSRSSRSAGTLSLAGNSDLQGSPNPRQRLLGPQRRTRAQIAASLAVARDKSRQSSQE</sequence>
<feature type="compositionally biased region" description="Polar residues" evidence="1">
    <location>
        <begin position="44"/>
        <end position="56"/>
    </location>
</feature>